<reference evidence="1 2" key="1">
    <citation type="journal article" date="2016" name="Nat. Commun.">
        <title>Thousands of microbial genomes shed light on interconnected biogeochemical processes in an aquifer system.</title>
        <authorList>
            <person name="Anantharaman K."/>
            <person name="Brown C.T."/>
            <person name="Hug L.A."/>
            <person name="Sharon I."/>
            <person name="Castelle C.J."/>
            <person name="Probst A.J."/>
            <person name="Thomas B.C."/>
            <person name="Singh A."/>
            <person name="Wilkins M.J."/>
            <person name="Karaoz U."/>
            <person name="Brodie E.L."/>
            <person name="Williams K.H."/>
            <person name="Hubbard S.S."/>
            <person name="Banfield J.F."/>
        </authorList>
    </citation>
    <scope>NUCLEOTIDE SEQUENCE [LARGE SCALE GENOMIC DNA]</scope>
</reference>
<organism evidence="1 2">
    <name type="scientific">Candidatus Nomurabacteria bacterium RIFCSPHIGHO2_01_FULL_38_19</name>
    <dbReference type="NCBI Taxonomy" id="1801732"/>
    <lineage>
        <taxon>Bacteria</taxon>
        <taxon>Candidatus Nomuraibacteriota</taxon>
    </lineage>
</organism>
<dbReference type="EMBL" id="MFTI01000027">
    <property type="protein sequence ID" value="OGI59722.1"/>
    <property type="molecule type" value="Genomic_DNA"/>
</dbReference>
<dbReference type="AlphaFoldDB" id="A0A1F6UQZ0"/>
<dbReference type="SUPFAM" id="SSF48239">
    <property type="entry name" value="Terpenoid cyclases/Protein prenyltransferases"/>
    <property type="match status" value="1"/>
</dbReference>
<comment type="caution">
    <text evidence="1">The sequence shown here is derived from an EMBL/GenBank/DDBJ whole genome shotgun (WGS) entry which is preliminary data.</text>
</comment>
<evidence type="ECO:0000313" key="2">
    <source>
        <dbReference type="Proteomes" id="UP000177869"/>
    </source>
</evidence>
<dbReference type="InterPro" id="IPR008930">
    <property type="entry name" value="Terpenoid_cyclase/PrenylTrfase"/>
</dbReference>
<protein>
    <submittedName>
        <fullName evidence="1">Uncharacterized protein</fullName>
    </submittedName>
</protein>
<sequence length="271" mass="32086">MKKSILILVIFTLVILINFKVYNQRESQKRHAEFDPIILKAMEFYSPYEIKNLSIDSYFLFKEITKHRNEQDISYHENIYENNPFIRLLDREKNVIFINFSELKGYSYKINPEYQLSAMDPWDTVLLKALYCDMTEYDDEDFSALELLSNHKGNYWDTHFLIGLLFLKNNGCYISSEIQKSIGEVTSYIIDAQKNDTSFSDLYAERIVVLYWAGYGESVKKEWIERVKDNFTNDLGWRANYLSVFSNPHTTGLSILSLIYYLEAKPKQPFY</sequence>
<dbReference type="STRING" id="1801732.A2814_00195"/>
<name>A0A1F6UQZ0_9BACT</name>
<gene>
    <name evidence="1" type="ORF">A2814_00195</name>
</gene>
<proteinExistence type="predicted"/>
<dbReference type="Proteomes" id="UP000177869">
    <property type="component" value="Unassembled WGS sequence"/>
</dbReference>
<accession>A0A1F6UQZ0</accession>
<evidence type="ECO:0000313" key="1">
    <source>
        <dbReference type="EMBL" id="OGI59722.1"/>
    </source>
</evidence>